<feature type="binding site" evidence="7">
    <location>
        <position position="23"/>
    </location>
    <ligand>
        <name>[4Fe-4S] cluster</name>
        <dbReference type="ChEBI" id="CHEBI:49883"/>
    </ligand>
</feature>
<dbReference type="EMBL" id="FNRK01000043">
    <property type="protein sequence ID" value="SEA84690.1"/>
    <property type="molecule type" value="Genomic_DNA"/>
</dbReference>
<keyword evidence="6 7" id="KW-0411">Iron-sulfur</keyword>
<dbReference type="NCBIfam" id="TIGR01703">
    <property type="entry name" value="hybrid_clust"/>
    <property type="match status" value="1"/>
</dbReference>
<dbReference type="InterPro" id="IPR011254">
    <property type="entry name" value="Prismane-like_sf"/>
</dbReference>
<feature type="binding site" evidence="7">
    <location>
        <position position="305"/>
    </location>
    <ligand>
        <name>hybrid [4Fe-2O-2S] cluster</name>
        <dbReference type="ChEBI" id="CHEBI:60519"/>
    </ligand>
</feature>
<dbReference type="Gene3D" id="3.40.50.2030">
    <property type="match status" value="2"/>
</dbReference>
<gene>
    <name evidence="7" type="primary">hcp</name>
    <name evidence="8" type="ORF">SAMN04515656_1437</name>
</gene>
<dbReference type="FunFam" id="3.40.50.2030:FF:000001">
    <property type="entry name" value="Hydroxylamine reductase"/>
    <property type="match status" value="1"/>
</dbReference>
<evidence type="ECO:0000256" key="1">
    <source>
        <dbReference type="ARBA" id="ARBA00022485"/>
    </source>
</evidence>
<keyword evidence="2 7" id="KW-0963">Cytoplasm</keyword>
<name>A0A1H4EJC3_9FIRM</name>
<keyword evidence="1 7" id="KW-0004">4Fe-4S</keyword>
<dbReference type="GO" id="GO:0051539">
    <property type="term" value="F:4 iron, 4 sulfur cluster binding"/>
    <property type="evidence" value="ECO:0007669"/>
    <property type="project" value="UniProtKB-KW"/>
</dbReference>
<dbReference type="SUPFAM" id="SSF56821">
    <property type="entry name" value="Prismane protein-like"/>
    <property type="match status" value="1"/>
</dbReference>
<feature type="binding site" evidence="7">
    <location>
        <position position="237"/>
    </location>
    <ligand>
        <name>hybrid [4Fe-2O-2S] cluster</name>
        <dbReference type="ChEBI" id="CHEBI:60519"/>
    </ligand>
</feature>
<dbReference type="OrthoDB" id="9761526at2"/>
<dbReference type="InterPro" id="IPR016099">
    <property type="entry name" value="Prismane-like_a/b-sand"/>
</dbReference>
<dbReference type="PANTHER" id="PTHR30109">
    <property type="entry name" value="HYDROXYLAMINE REDUCTASE"/>
    <property type="match status" value="1"/>
</dbReference>
<dbReference type="InterPro" id="IPR004137">
    <property type="entry name" value="HCP/CODH"/>
</dbReference>
<dbReference type="PIRSF" id="PIRSF000076">
    <property type="entry name" value="HCP"/>
    <property type="match status" value="1"/>
</dbReference>
<feature type="binding site" evidence="7">
    <location>
        <position position="17"/>
    </location>
    <ligand>
        <name>[4Fe-4S] cluster</name>
        <dbReference type="ChEBI" id="CHEBI:49883"/>
    </ligand>
</feature>
<comment type="subcellular location">
    <subcellularLocation>
        <location evidence="7">Cytoplasm</location>
    </subcellularLocation>
</comment>
<dbReference type="PANTHER" id="PTHR30109:SF0">
    <property type="entry name" value="HYDROXYLAMINE REDUCTASE"/>
    <property type="match status" value="1"/>
</dbReference>
<dbReference type="InterPro" id="IPR016100">
    <property type="entry name" value="Prismane_a-bundle"/>
</dbReference>
<dbReference type="FunFam" id="1.20.1270.20:FF:000001">
    <property type="entry name" value="Hydroxylamine reductase"/>
    <property type="match status" value="1"/>
</dbReference>
<feature type="binding site" evidence="7">
    <location>
        <position position="487"/>
    </location>
    <ligand>
        <name>hybrid [4Fe-2O-2S] cluster</name>
        <dbReference type="ChEBI" id="CHEBI:60519"/>
    </ligand>
</feature>
<dbReference type="RefSeq" id="WP_090309950.1">
    <property type="nucleotide sequence ID" value="NZ_FNRK01000043.1"/>
</dbReference>
<evidence type="ECO:0000256" key="6">
    <source>
        <dbReference type="ARBA" id="ARBA00023014"/>
    </source>
</evidence>
<dbReference type="Proteomes" id="UP000199394">
    <property type="component" value="Unassembled WGS sequence"/>
</dbReference>
<feature type="binding site" evidence="7">
    <location>
        <position position="8"/>
    </location>
    <ligand>
        <name>[4Fe-4S] cluster</name>
        <dbReference type="ChEBI" id="CHEBI:49883"/>
    </ligand>
</feature>
<comment type="function">
    <text evidence="7">Catalyzes the reduction of hydroxylamine to form NH(3) and H(2)O.</text>
</comment>
<reference evidence="8 9" key="1">
    <citation type="submission" date="2016-10" db="EMBL/GenBank/DDBJ databases">
        <authorList>
            <person name="de Groot N.N."/>
        </authorList>
    </citation>
    <scope>NUCLEOTIDE SEQUENCE [LARGE SCALE GENOMIC DNA]</scope>
    <source>
        <strain evidence="8 9">SR12</strain>
    </source>
</reference>
<dbReference type="NCBIfam" id="NF003658">
    <property type="entry name" value="PRK05290.1"/>
    <property type="match status" value="1"/>
</dbReference>
<keyword evidence="5 7" id="KW-0408">Iron</keyword>
<accession>A0A1H4EJC3</accession>
<dbReference type="GO" id="GO:0050418">
    <property type="term" value="F:hydroxylamine reductase activity"/>
    <property type="evidence" value="ECO:0007669"/>
    <property type="project" value="UniProtKB-UniRule"/>
</dbReference>
<dbReference type="GO" id="GO:0046872">
    <property type="term" value="F:metal ion binding"/>
    <property type="evidence" value="ECO:0007669"/>
    <property type="project" value="UniProtKB-KW"/>
</dbReference>
<dbReference type="AlphaFoldDB" id="A0A1H4EJC3"/>
<dbReference type="InterPro" id="IPR010048">
    <property type="entry name" value="Hydroxylam_reduct"/>
</dbReference>
<proteinExistence type="inferred from homology"/>
<dbReference type="HAMAP" id="MF_00069">
    <property type="entry name" value="Hydroxylam_reduct"/>
    <property type="match status" value="1"/>
</dbReference>
<feature type="binding site" evidence="7">
    <location>
        <position position="5"/>
    </location>
    <ligand>
        <name>[4Fe-4S] cluster</name>
        <dbReference type="ChEBI" id="CHEBI:49883"/>
    </ligand>
</feature>
<feature type="modified residue" description="Cysteine persulfide" evidence="7">
    <location>
        <position position="397"/>
    </location>
</feature>
<keyword evidence="9" id="KW-1185">Reference proteome</keyword>
<evidence type="ECO:0000256" key="5">
    <source>
        <dbReference type="ARBA" id="ARBA00023004"/>
    </source>
</evidence>
<protein>
    <recommendedName>
        <fullName evidence="7">Hydroxylamine reductase</fullName>
        <ecNumber evidence="7">1.7.99.1</ecNumber>
    </recommendedName>
    <alternativeName>
        <fullName evidence="7">Hybrid-cluster protein</fullName>
        <shortName evidence="7">HCP</shortName>
    </alternativeName>
    <alternativeName>
        <fullName evidence="7">Prismane protein</fullName>
    </alternativeName>
</protein>
<organism evidence="8 9">
    <name type="scientific">Eubacterium aggregans</name>
    <dbReference type="NCBI Taxonomy" id="81409"/>
    <lineage>
        <taxon>Bacteria</taxon>
        <taxon>Bacillati</taxon>
        <taxon>Bacillota</taxon>
        <taxon>Clostridia</taxon>
        <taxon>Eubacteriales</taxon>
        <taxon>Eubacteriaceae</taxon>
        <taxon>Eubacterium</taxon>
    </lineage>
</organism>
<comment type="catalytic activity">
    <reaction evidence="7">
        <text>A + NH4(+) + H2O = hydroxylamine + AH2 + H(+)</text>
        <dbReference type="Rhea" id="RHEA:22052"/>
        <dbReference type="ChEBI" id="CHEBI:13193"/>
        <dbReference type="ChEBI" id="CHEBI:15377"/>
        <dbReference type="ChEBI" id="CHEBI:15378"/>
        <dbReference type="ChEBI" id="CHEBI:15429"/>
        <dbReference type="ChEBI" id="CHEBI:17499"/>
        <dbReference type="ChEBI" id="CHEBI:28938"/>
        <dbReference type="EC" id="1.7.99.1"/>
    </reaction>
</comment>
<feature type="binding site" evidence="7">
    <location>
        <position position="425"/>
    </location>
    <ligand>
        <name>hybrid [4Fe-2O-2S] cluster</name>
        <dbReference type="ChEBI" id="CHEBI:60519"/>
    </ligand>
</feature>
<evidence type="ECO:0000256" key="2">
    <source>
        <dbReference type="ARBA" id="ARBA00022490"/>
    </source>
</evidence>
<feature type="binding site" evidence="7">
    <location>
        <position position="450"/>
    </location>
    <ligand>
        <name>hybrid [4Fe-2O-2S] cluster</name>
        <dbReference type="ChEBI" id="CHEBI:60519"/>
    </ligand>
</feature>
<dbReference type="STRING" id="81409.SAMN04515656_1437"/>
<dbReference type="Pfam" id="PF03063">
    <property type="entry name" value="Prismane"/>
    <property type="match status" value="1"/>
</dbReference>
<dbReference type="Gene3D" id="1.20.1270.20">
    <property type="match status" value="2"/>
</dbReference>
<dbReference type="CDD" id="cd01914">
    <property type="entry name" value="HCP"/>
    <property type="match status" value="1"/>
</dbReference>
<evidence type="ECO:0000256" key="4">
    <source>
        <dbReference type="ARBA" id="ARBA00023002"/>
    </source>
</evidence>
<keyword evidence="3 7" id="KW-0479">Metal-binding</keyword>
<evidence type="ECO:0000313" key="9">
    <source>
        <dbReference type="Proteomes" id="UP000199394"/>
    </source>
</evidence>
<keyword evidence="4 7" id="KW-0560">Oxidoreductase</keyword>
<comment type="cofactor">
    <cofactor evidence="7">
        <name>[4Fe-4S] cluster</name>
        <dbReference type="ChEBI" id="CHEBI:49883"/>
    </cofactor>
    <text evidence="7">Binds 1 [4Fe-4S] cluster.</text>
</comment>
<dbReference type="GO" id="GO:0005737">
    <property type="term" value="C:cytoplasm"/>
    <property type="evidence" value="ECO:0007669"/>
    <property type="project" value="UniProtKB-SubCell"/>
</dbReference>
<feature type="binding site" evidence="7">
    <location>
        <position position="485"/>
    </location>
    <ligand>
        <name>hybrid [4Fe-2O-2S] cluster</name>
        <dbReference type="ChEBI" id="CHEBI:60519"/>
    </ligand>
</feature>
<dbReference type="GO" id="GO:0042542">
    <property type="term" value="P:response to hydrogen peroxide"/>
    <property type="evidence" value="ECO:0007669"/>
    <property type="project" value="TreeGrafter"/>
</dbReference>
<feature type="binding site" description="via persulfide group" evidence="7">
    <location>
        <position position="397"/>
    </location>
    <ligand>
        <name>hybrid [4Fe-2O-2S] cluster</name>
        <dbReference type="ChEBI" id="CHEBI:60519"/>
    </ligand>
</feature>
<comment type="cofactor">
    <cofactor evidence="7">
        <name>hybrid [4Fe-2O-2S] cluster</name>
        <dbReference type="ChEBI" id="CHEBI:60519"/>
    </cofactor>
    <text evidence="7">Binds 1 hybrid [4Fe-2O-2S] cluster.</text>
</comment>
<evidence type="ECO:0000256" key="3">
    <source>
        <dbReference type="ARBA" id="ARBA00022723"/>
    </source>
</evidence>
<dbReference type="GO" id="GO:0004601">
    <property type="term" value="F:peroxidase activity"/>
    <property type="evidence" value="ECO:0007669"/>
    <property type="project" value="TreeGrafter"/>
</dbReference>
<evidence type="ECO:0000313" key="8">
    <source>
        <dbReference type="EMBL" id="SEA84690.1"/>
    </source>
</evidence>
<evidence type="ECO:0000256" key="7">
    <source>
        <dbReference type="HAMAP-Rule" id="MF_00069"/>
    </source>
</evidence>
<comment type="similarity">
    <text evidence="7">Belongs to the HCP family.</text>
</comment>
<feature type="binding site" evidence="7">
    <location>
        <position position="261"/>
    </location>
    <ligand>
        <name>hybrid [4Fe-2O-2S] cluster</name>
        <dbReference type="ChEBI" id="CHEBI:60519"/>
    </ligand>
</feature>
<dbReference type="EC" id="1.7.99.1" evidence="7"/>
<sequence length="542" mass="59403">MSMFCYQCQETAGGKGCTIRGVCGKTEEVARLQDLLIYTLKGISEIVVKGKLDIKNLGKTNYEMLNSLFMTITNANFDDGSIEKQILKMIAVRDELRKTVKVQELHDAAIFTVDSRASMLEKTASVGVLATKNEDVRSLREMITYGLKGMAAYTEHAKNIGKESLEISAFIYEALAAILDDSLTADDLVALTLKTGEYGVKAMALLDEANTSRYGNPEITEVNIGVRKNPAILISGHDLTDLEQLLEQTKGTGVDVYTHSEMLPAHYYPAFKKYDNFAGNYGNAWWKQVDEFGPFHGPILFTTNCIVPPRSEEIRSRIFTTGSTGYPGCNRIEADENGKKDFSEIIALAKTLPAPDEIETGSIVGGFAHNQVLALADKVVDAVKTGAIKKFFVMAGCDGRMKSRAYYTEFAERLPKDTVILTAGCAKYRYNKLKLGDIGGIPRVLDAGQCNDSYSLALIALKLKEVFGLDDINKLPIAFNIAWYEQKAVIVLLALLYLGVKNIHLGPTLPGFLSPNVAKVLVEKFGIAGIGTVDSDIELFMA</sequence>